<dbReference type="Proteomes" id="UP001056120">
    <property type="component" value="Linkage Group LG22"/>
</dbReference>
<comment type="caution">
    <text evidence="1">The sequence shown here is derived from an EMBL/GenBank/DDBJ whole genome shotgun (WGS) entry which is preliminary data.</text>
</comment>
<organism evidence="1 2">
    <name type="scientific">Smallanthus sonchifolius</name>
    <dbReference type="NCBI Taxonomy" id="185202"/>
    <lineage>
        <taxon>Eukaryota</taxon>
        <taxon>Viridiplantae</taxon>
        <taxon>Streptophyta</taxon>
        <taxon>Embryophyta</taxon>
        <taxon>Tracheophyta</taxon>
        <taxon>Spermatophyta</taxon>
        <taxon>Magnoliopsida</taxon>
        <taxon>eudicotyledons</taxon>
        <taxon>Gunneridae</taxon>
        <taxon>Pentapetalae</taxon>
        <taxon>asterids</taxon>
        <taxon>campanulids</taxon>
        <taxon>Asterales</taxon>
        <taxon>Asteraceae</taxon>
        <taxon>Asteroideae</taxon>
        <taxon>Heliantheae alliance</taxon>
        <taxon>Millerieae</taxon>
        <taxon>Smallanthus</taxon>
    </lineage>
</organism>
<reference evidence="1 2" key="2">
    <citation type="journal article" date="2022" name="Mol. Ecol. Resour.">
        <title>The genomes of chicory, endive, great burdock and yacon provide insights into Asteraceae paleo-polyploidization history and plant inulin production.</title>
        <authorList>
            <person name="Fan W."/>
            <person name="Wang S."/>
            <person name="Wang H."/>
            <person name="Wang A."/>
            <person name="Jiang F."/>
            <person name="Liu H."/>
            <person name="Zhao H."/>
            <person name="Xu D."/>
            <person name="Zhang Y."/>
        </authorList>
    </citation>
    <scope>NUCLEOTIDE SEQUENCE [LARGE SCALE GENOMIC DNA]</scope>
    <source>
        <strain evidence="2">cv. Yunnan</strain>
        <tissue evidence="1">Leaves</tissue>
    </source>
</reference>
<sequence>MHPSSSHSSPSNYPMYLHITSNWGWRVSYKGDKWAFEKLEVFVVPHSHNKPRWKLTVEEYYDRRSRRILDTIVETLSKNGQLEIVGGCWVMNDEDA</sequence>
<protein>
    <submittedName>
        <fullName evidence="1">Uncharacterized protein</fullName>
    </submittedName>
</protein>
<evidence type="ECO:0000313" key="1">
    <source>
        <dbReference type="EMBL" id="KAI3725114.1"/>
    </source>
</evidence>
<gene>
    <name evidence="1" type="ORF">L1987_64889</name>
</gene>
<accession>A0ACB9BSZ2</accession>
<name>A0ACB9BSZ2_9ASTR</name>
<proteinExistence type="predicted"/>
<evidence type="ECO:0000313" key="2">
    <source>
        <dbReference type="Proteomes" id="UP001056120"/>
    </source>
</evidence>
<dbReference type="EMBL" id="CM042039">
    <property type="protein sequence ID" value="KAI3725114.1"/>
    <property type="molecule type" value="Genomic_DNA"/>
</dbReference>
<reference evidence="2" key="1">
    <citation type="journal article" date="2022" name="Mol. Ecol. Resour.">
        <title>The genomes of chicory, endive, great burdock and yacon provide insights into Asteraceae palaeo-polyploidization history and plant inulin production.</title>
        <authorList>
            <person name="Fan W."/>
            <person name="Wang S."/>
            <person name="Wang H."/>
            <person name="Wang A."/>
            <person name="Jiang F."/>
            <person name="Liu H."/>
            <person name="Zhao H."/>
            <person name="Xu D."/>
            <person name="Zhang Y."/>
        </authorList>
    </citation>
    <scope>NUCLEOTIDE SEQUENCE [LARGE SCALE GENOMIC DNA]</scope>
    <source>
        <strain evidence="2">cv. Yunnan</strain>
    </source>
</reference>
<keyword evidence="2" id="KW-1185">Reference proteome</keyword>